<sequence>MPVLSLKLKEDAVAKLKALQGPLDPEMAHSDADEILCELLIELGFDAVVAEWRKVDKWYS</sequence>
<dbReference type="EMBL" id="CP121308">
    <property type="protein sequence ID" value="WFP89826.1"/>
    <property type="molecule type" value="Genomic_DNA"/>
</dbReference>
<keyword evidence="2" id="KW-1185">Reference proteome</keyword>
<evidence type="ECO:0000313" key="1">
    <source>
        <dbReference type="EMBL" id="WFP89826.1"/>
    </source>
</evidence>
<dbReference type="GeneID" id="42983332"/>
<proteinExistence type="predicted"/>
<protein>
    <submittedName>
        <fullName evidence="1">Uncharacterized protein</fullName>
    </submittedName>
</protein>
<accession>A0ABY8HCJ6</accession>
<gene>
    <name evidence="1" type="ORF">P4B07_14830</name>
</gene>
<organism evidence="1 2">
    <name type="scientific">Ensifer adhaerens</name>
    <name type="common">Sinorhizobium morelense</name>
    <dbReference type="NCBI Taxonomy" id="106592"/>
    <lineage>
        <taxon>Bacteria</taxon>
        <taxon>Pseudomonadati</taxon>
        <taxon>Pseudomonadota</taxon>
        <taxon>Alphaproteobacteria</taxon>
        <taxon>Hyphomicrobiales</taxon>
        <taxon>Rhizobiaceae</taxon>
        <taxon>Sinorhizobium/Ensifer group</taxon>
        <taxon>Ensifer</taxon>
    </lineage>
</organism>
<reference evidence="1 2" key="1">
    <citation type="submission" date="2023-03" db="EMBL/GenBank/DDBJ databases">
        <title>Comparative genome and transcriptome analysis combination mining strategies for increasing vitamin B12 production of Ensifer adhaerens strain.</title>
        <authorList>
            <person name="Yongheng L."/>
        </authorList>
    </citation>
    <scope>NUCLEOTIDE SEQUENCE [LARGE SCALE GENOMIC DNA]</scope>
    <source>
        <strain evidence="1 2">Casida A-T305</strain>
    </source>
</reference>
<name>A0ABY8HCJ6_ENSAD</name>
<dbReference type="RefSeq" id="WP_156552993.1">
    <property type="nucleotide sequence ID" value="NZ_CP015880.1"/>
</dbReference>
<dbReference type="Proteomes" id="UP001214094">
    <property type="component" value="Chromosome"/>
</dbReference>
<evidence type="ECO:0000313" key="2">
    <source>
        <dbReference type="Proteomes" id="UP001214094"/>
    </source>
</evidence>